<organism evidence="1 2">
    <name type="scientific">Martelella alba</name>
    <dbReference type="NCBI Taxonomy" id="2590451"/>
    <lineage>
        <taxon>Bacteria</taxon>
        <taxon>Pseudomonadati</taxon>
        <taxon>Pseudomonadota</taxon>
        <taxon>Alphaproteobacteria</taxon>
        <taxon>Hyphomicrobiales</taxon>
        <taxon>Aurantimonadaceae</taxon>
        <taxon>Martelella</taxon>
    </lineage>
</organism>
<keyword evidence="2" id="KW-1185">Reference proteome</keyword>
<evidence type="ECO:0000313" key="2">
    <source>
        <dbReference type="Proteomes" id="UP000305202"/>
    </source>
</evidence>
<dbReference type="Proteomes" id="UP000305202">
    <property type="component" value="Unassembled WGS sequence"/>
</dbReference>
<protein>
    <submittedName>
        <fullName evidence="1">Uncharacterized protein</fullName>
    </submittedName>
</protein>
<dbReference type="EMBL" id="SZPQ01000001">
    <property type="protein sequence ID" value="TKI08887.1"/>
    <property type="molecule type" value="Genomic_DNA"/>
</dbReference>
<evidence type="ECO:0000313" key="1">
    <source>
        <dbReference type="EMBL" id="TKI08887.1"/>
    </source>
</evidence>
<sequence>MDGVLIFCKDSILRFRSDYDDLTAVPLLAIQDCLKVADPFFLLKYFRHHVLIEEDTTLSDIFLAIEPWAPLLSAYLDIDVMSYITEIRKPSQTQALFDWIGIQRTTSVHRAFKHQEIQQGEDFASYFNRERIPTRYFDIEVASTANGYKRADREHYSISGDIHCIKNVPVVISDRQALVSYNFEKNSLFDQTTMGVSINDKLTYVQGGMHFYFYEIMEAVFNDGLFYFSPQTASHDLQMIKQMAEFLEEDETATPECDEELQEDNDPTAEQPKITIADGAFDPMIEHMETEQAHWQYIKSLCDSDSELPIRIGHITEARLPEYRLSNFIMDDHDI</sequence>
<name>A0ABY2SWI0_9HYPH</name>
<accession>A0ABY2SWI0</accession>
<dbReference type="RefSeq" id="WP_136988248.1">
    <property type="nucleotide sequence ID" value="NZ_SZPQ01000001.1"/>
</dbReference>
<gene>
    <name evidence="1" type="ORF">FCN80_02230</name>
</gene>
<proteinExistence type="predicted"/>
<reference evidence="1 2" key="1">
    <citation type="submission" date="2019-04" db="EMBL/GenBank/DDBJ databases">
        <authorList>
            <person name="Li M."/>
            <person name="Gao C."/>
        </authorList>
    </citation>
    <scope>NUCLEOTIDE SEQUENCE [LARGE SCALE GENOMIC DNA]</scope>
    <source>
        <strain evidence="1 2">BGMRC 2031</strain>
    </source>
</reference>
<comment type="caution">
    <text evidence="1">The sequence shown here is derived from an EMBL/GenBank/DDBJ whole genome shotgun (WGS) entry which is preliminary data.</text>
</comment>